<proteinExistence type="predicted"/>
<name>A0ABP8ZQX6_9MICO</name>
<evidence type="ECO:0000313" key="2">
    <source>
        <dbReference type="Proteomes" id="UP001501645"/>
    </source>
</evidence>
<dbReference type="EMBL" id="BAABKO010000001">
    <property type="protein sequence ID" value="GAA4762437.1"/>
    <property type="molecule type" value="Genomic_DNA"/>
</dbReference>
<evidence type="ECO:0000313" key="1">
    <source>
        <dbReference type="EMBL" id="GAA4762437.1"/>
    </source>
</evidence>
<dbReference type="RefSeq" id="WP_345434836.1">
    <property type="nucleotide sequence ID" value="NZ_BAABKO010000001.1"/>
</dbReference>
<protein>
    <submittedName>
        <fullName evidence="1">Uncharacterized protein</fullName>
    </submittedName>
</protein>
<keyword evidence="2" id="KW-1185">Reference proteome</keyword>
<accession>A0ABP8ZQX6</accession>
<gene>
    <name evidence="1" type="ORF">GCM10023351_01070</name>
</gene>
<dbReference type="Proteomes" id="UP001501645">
    <property type="component" value="Unassembled WGS sequence"/>
</dbReference>
<comment type="caution">
    <text evidence="1">The sequence shown here is derived from an EMBL/GenBank/DDBJ whole genome shotgun (WGS) entry which is preliminary data.</text>
</comment>
<sequence>MILLTDEFVRSCRSTPFEVTYGDRDITIRRTRAQGAELEVVEGDVVIGYLTPYGSTERGAISARHHPGILPRVFRTLDDALDEIVR</sequence>
<reference evidence="2" key="1">
    <citation type="journal article" date="2019" name="Int. J. Syst. Evol. Microbiol.">
        <title>The Global Catalogue of Microorganisms (GCM) 10K type strain sequencing project: providing services to taxonomists for standard genome sequencing and annotation.</title>
        <authorList>
            <consortium name="The Broad Institute Genomics Platform"/>
            <consortium name="The Broad Institute Genome Sequencing Center for Infectious Disease"/>
            <person name="Wu L."/>
            <person name="Ma J."/>
        </authorList>
    </citation>
    <scope>NUCLEOTIDE SEQUENCE [LARGE SCALE GENOMIC DNA]</scope>
    <source>
        <strain evidence="2">JCM 18537</strain>
    </source>
</reference>
<organism evidence="1 2">
    <name type="scientific">Microbacterium gilvum</name>
    <dbReference type="NCBI Taxonomy" id="1336204"/>
    <lineage>
        <taxon>Bacteria</taxon>
        <taxon>Bacillati</taxon>
        <taxon>Actinomycetota</taxon>
        <taxon>Actinomycetes</taxon>
        <taxon>Micrococcales</taxon>
        <taxon>Microbacteriaceae</taxon>
        <taxon>Microbacterium</taxon>
    </lineage>
</organism>